<protein>
    <recommendedName>
        <fullName evidence="1">RNA polymerase sigma factor 70 region 4 type 2 domain-containing protein</fullName>
    </recommendedName>
</protein>
<proteinExistence type="predicted"/>
<dbReference type="InterPro" id="IPR013249">
    <property type="entry name" value="RNA_pol_sigma70_r4_t2"/>
</dbReference>
<dbReference type="GO" id="GO:0006352">
    <property type="term" value="P:DNA-templated transcription initiation"/>
    <property type="evidence" value="ECO:0007669"/>
    <property type="project" value="InterPro"/>
</dbReference>
<dbReference type="RefSeq" id="WP_114219513.1">
    <property type="nucleotide sequence ID" value="NZ_CP035282.1"/>
</dbReference>
<sequence>MNKLAEKFFYEKDENRDLYNKVITNNDRKSLPILEEKFFNYLFKIYLTSYINKSITYTALNFKKKYNLLNLRELPILNISDEDFNEEKINNIPDIPLDYVEEICNIYDNFDFRQIISDEKLLSAIDMLSNRQKKILYMYYVQEKEEWEIAVQLNITRQSVNKTRNRAISRIKFQLGRD</sequence>
<dbReference type="EMBL" id="CP035282">
    <property type="protein sequence ID" value="QAT61406.1"/>
    <property type="molecule type" value="Genomic_DNA"/>
</dbReference>
<gene>
    <name evidence="2" type="ORF">EQM13_07355</name>
</gene>
<feature type="domain" description="RNA polymerase sigma factor 70 region 4 type 2" evidence="1">
    <location>
        <begin position="119"/>
        <end position="170"/>
    </location>
</feature>
<accession>A0A410QBM6</accession>
<evidence type="ECO:0000313" key="3">
    <source>
        <dbReference type="Proteomes" id="UP000287969"/>
    </source>
</evidence>
<dbReference type="CDD" id="cd06171">
    <property type="entry name" value="Sigma70_r4"/>
    <property type="match status" value="1"/>
</dbReference>
<dbReference type="GO" id="GO:0016987">
    <property type="term" value="F:sigma factor activity"/>
    <property type="evidence" value="ECO:0007669"/>
    <property type="project" value="InterPro"/>
</dbReference>
<dbReference type="KEGG" id="spoa:EQM13_07355"/>
<name>A0A410QBM6_9FIRM</name>
<dbReference type="Pfam" id="PF08281">
    <property type="entry name" value="Sigma70_r4_2"/>
    <property type="match status" value="1"/>
</dbReference>
<evidence type="ECO:0000313" key="2">
    <source>
        <dbReference type="EMBL" id="QAT61406.1"/>
    </source>
</evidence>
<evidence type="ECO:0000259" key="1">
    <source>
        <dbReference type="Pfam" id="PF08281"/>
    </source>
</evidence>
<dbReference type="GO" id="GO:0003677">
    <property type="term" value="F:DNA binding"/>
    <property type="evidence" value="ECO:0007669"/>
    <property type="project" value="InterPro"/>
</dbReference>
<dbReference type="SUPFAM" id="SSF88659">
    <property type="entry name" value="Sigma3 and sigma4 domains of RNA polymerase sigma factors"/>
    <property type="match status" value="1"/>
</dbReference>
<dbReference type="Gene3D" id="1.20.140.160">
    <property type="match status" value="1"/>
</dbReference>
<organism evidence="2 3">
    <name type="scientific">Acidilutibacter cellobiosedens</name>
    <dbReference type="NCBI Taxonomy" id="2507161"/>
    <lineage>
        <taxon>Bacteria</taxon>
        <taxon>Bacillati</taxon>
        <taxon>Bacillota</taxon>
        <taxon>Tissierellia</taxon>
        <taxon>Tissierellales</taxon>
        <taxon>Acidilutibacteraceae</taxon>
        <taxon>Acidilutibacter</taxon>
    </lineage>
</organism>
<dbReference type="InterPro" id="IPR013324">
    <property type="entry name" value="RNA_pol_sigma_r3/r4-like"/>
</dbReference>
<dbReference type="Proteomes" id="UP000287969">
    <property type="component" value="Chromosome"/>
</dbReference>
<dbReference type="AlphaFoldDB" id="A0A410QBM6"/>
<dbReference type="OrthoDB" id="1954212at2"/>
<reference evidence="3" key="1">
    <citation type="submission" date="2019-01" db="EMBL/GenBank/DDBJ databases">
        <title>Draft genomes of a novel of Sporanaerobacter strains.</title>
        <authorList>
            <person name="Ma S."/>
        </authorList>
    </citation>
    <scope>NUCLEOTIDE SEQUENCE [LARGE SCALE GENOMIC DNA]</scope>
    <source>
        <strain evidence="3">NJN-17</strain>
    </source>
</reference>
<keyword evidence="3" id="KW-1185">Reference proteome</keyword>